<dbReference type="InterPro" id="IPR018201">
    <property type="entry name" value="Ketoacyl_synth_AS"/>
</dbReference>
<dbReference type="EMBL" id="KZ613522">
    <property type="protein sequence ID" value="PMD14399.1"/>
    <property type="molecule type" value="Genomic_DNA"/>
</dbReference>
<dbReference type="Pfam" id="PF20434">
    <property type="entry name" value="BD-FAE"/>
    <property type="match status" value="1"/>
</dbReference>
<dbReference type="InterPro" id="IPR001227">
    <property type="entry name" value="Ac_transferase_dom_sf"/>
</dbReference>
<dbReference type="InterPro" id="IPR014043">
    <property type="entry name" value="Acyl_transferase_dom"/>
</dbReference>
<dbReference type="SUPFAM" id="SSF52151">
    <property type="entry name" value="FabD/lysophospholipase-like"/>
    <property type="match status" value="1"/>
</dbReference>
<dbReference type="Pfam" id="PF16197">
    <property type="entry name" value="KAsynt_C_assoc"/>
    <property type="match status" value="1"/>
</dbReference>
<dbReference type="InterPro" id="IPR029058">
    <property type="entry name" value="AB_hydrolase_fold"/>
</dbReference>
<dbReference type="InterPro" id="IPR020806">
    <property type="entry name" value="PKS_PP-bd"/>
</dbReference>
<dbReference type="Gene3D" id="3.40.50.150">
    <property type="entry name" value="Vaccinia Virus protein VP39"/>
    <property type="match status" value="1"/>
</dbReference>
<evidence type="ECO:0000259" key="9">
    <source>
        <dbReference type="PROSITE" id="PS52019"/>
    </source>
</evidence>
<dbReference type="GO" id="GO:0006633">
    <property type="term" value="P:fatty acid biosynthetic process"/>
    <property type="evidence" value="ECO:0007669"/>
    <property type="project" value="InterPro"/>
</dbReference>
<dbReference type="SMART" id="SM00825">
    <property type="entry name" value="PKS_KS"/>
    <property type="match status" value="1"/>
</dbReference>
<dbReference type="InterPro" id="IPR050091">
    <property type="entry name" value="PKS_NRPS_Biosynth_Enz"/>
</dbReference>
<dbReference type="InterPro" id="IPR009081">
    <property type="entry name" value="PP-bd_ACP"/>
</dbReference>
<evidence type="ECO:0000313" key="11">
    <source>
        <dbReference type="Proteomes" id="UP000235672"/>
    </source>
</evidence>
<evidence type="ECO:0000256" key="6">
    <source>
        <dbReference type="PROSITE-ProRule" id="PRU01363"/>
    </source>
</evidence>
<dbReference type="InterPro" id="IPR006162">
    <property type="entry name" value="Ppantetheine_attach_site"/>
</dbReference>
<dbReference type="InterPro" id="IPR014030">
    <property type="entry name" value="Ketoacyl_synth_N"/>
</dbReference>
<dbReference type="Gene3D" id="3.40.366.10">
    <property type="entry name" value="Malonyl-Coenzyme A Acyl Carrier Protein, domain 2"/>
    <property type="match status" value="1"/>
</dbReference>
<dbReference type="InterPro" id="IPR016035">
    <property type="entry name" value="Acyl_Trfase/lysoPLipase"/>
</dbReference>
<feature type="domain" description="PKS/mFAS DH" evidence="9">
    <location>
        <begin position="1044"/>
        <end position="1354"/>
    </location>
</feature>
<dbReference type="Pfam" id="PF00698">
    <property type="entry name" value="Acyl_transf_1"/>
    <property type="match status" value="1"/>
</dbReference>
<dbReference type="Pfam" id="PF14765">
    <property type="entry name" value="PS-DH"/>
    <property type="match status" value="1"/>
</dbReference>
<dbReference type="SUPFAM" id="SSF53335">
    <property type="entry name" value="S-adenosyl-L-methionine-dependent methyltransferases"/>
    <property type="match status" value="1"/>
</dbReference>
<protein>
    <submittedName>
        <fullName evidence="10">BcPKS19, polyketide synthase</fullName>
    </submittedName>
</protein>
<dbReference type="STRING" id="1745343.A0A2J6PK88"/>
<dbReference type="Pfam" id="PF18558">
    <property type="entry name" value="HTH_51"/>
    <property type="match status" value="1"/>
</dbReference>
<dbReference type="InterPro" id="IPR049900">
    <property type="entry name" value="PKS_mFAS_DH"/>
</dbReference>
<dbReference type="Gene3D" id="3.40.50.1820">
    <property type="entry name" value="alpha/beta hydrolase"/>
    <property type="match status" value="1"/>
</dbReference>
<dbReference type="PROSITE" id="PS52004">
    <property type="entry name" value="KS3_2"/>
    <property type="match status" value="1"/>
</dbReference>
<dbReference type="SUPFAM" id="SSF53901">
    <property type="entry name" value="Thiolase-like"/>
    <property type="match status" value="1"/>
</dbReference>
<dbReference type="Pfam" id="PF02801">
    <property type="entry name" value="Ketoacyl-synt_C"/>
    <property type="match status" value="1"/>
</dbReference>
<dbReference type="Proteomes" id="UP000235672">
    <property type="component" value="Unassembled WGS sequence"/>
</dbReference>
<dbReference type="PROSITE" id="PS52019">
    <property type="entry name" value="PKS_MFAS_DH"/>
    <property type="match status" value="1"/>
</dbReference>
<dbReference type="PROSITE" id="PS00606">
    <property type="entry name" value="KS3_1"/>
    <property type="match status" value="1"/>
</dbReference>
<comment type="pathway">
    <text evidence="1">Secondary metabolite biosynthesis; terpenoid biosynthesis.</text>
</comment>
<dbReference type="Pfam" id="PF08242">
    <property type="entry name" value="Methyltransf_12"/>
    <property type="match status" value="1"/>
</dbReference>
<dbReference type="InterPro" id="IPR042104">
    <property type="entry name" value="PKS_dehydratase_sf"/>
</dbReference>
<dbReference type="InterPro" id="IPR032821">
    <property type="entry name" value="PKS_assoc"/>
</dbReference>
<keyword evidence="5" id="KW-0511">Multifunctional enzyme</keyword>
<dbReference type="Pfam" id="PF00109">
    <property type="entry name" value="ketoacyl-synt"/>
    <property type="match status" value="1"/>
</dbReference>
<dbReference type="GO" id="GO:0004315">
    <property type="term" value="F:3-oxoacyl-[acyl-carrier-protein] synthase activity"/>
    <property type="evidence" value="ECO:0007669"/>
    <property type="project" value="InterPro"/>
</dbReference>
<dbReference type="InterPro" id="IPR041068">
    <property type="entry name" value="HTH_51"/>
</dbReference>
<sequence length="2241" mass="246943">MTFCNGSDEIRFPAVEKLQVPLRSSLNGEFVTAGSLSRIALENILLKAPNWYRTVKASFLQLSSDQKIVGFVGFGNHIPASLLQDPGLYVLSLGHEATDSRQHIKAPYISGLTNGATVNVEHAFSNGALPTPPPLKASEYPPHSIAITGMACRFPEADSVDEFWELLLSGTSIVEPAPERLKLPKSADGSGPKWWGSFIRNPESFDHRFFKKSSREALAWDPQTRVLMEVVYEAMESSGYFGVKSEPEPNDYGLYVGAVMSNWYDNVSCHPASAYATIGTSRCFFSGSVSHHFGWTGPALTIDTACSSSLVAINAACKAIMSGECSRAVAGGTNIFTSPFDYRNLQAAGFLSPTGACKPFDVSGDGYCRGEGVGVVVLKKLEDAIKENDNILGVIVGSAMNQNHHASHITVPHSGSQINLYNKVMSLAGVKAESISYIEAHGTGTGVGDPIECHSIRHAFGGPQRDQTLRFASVKGNIGHTEATAGVAGLIKVLLMMQHSKIPPQPNFKTLNPNIPPLEKDRMEIPTSVLKWAPPVQLACVNSYGAAGSNAAVIVRQKPDSAYPLVSIQPMSQYPLFISAASTKSLSTYCEKLLSYIKDFKLHNASPALLSELTFNLADRANHSLTHTLSTTVTDVTDLETKLADAVSGSAEFNTETPQSLKPVVLVFGGQENDFIGISEDFCQSFSLFRRHLQQCNETLIALGYNSIFPAIFQRTTISNIITLHSALFSVQYSSAKAWMDCGLQVSAVMGHSFGQLTALCISGCLSLQDALKLVAGRASIMLNHWGPERGNMLWMGTNRYKISEILDSLNPRLNGDYIEIACYNGPESHVAVGSAPAIETLEKFVASDASLRGSVRTKKLRVTHGFHSKFTDALLPHITALAKSLTWNRPSIYLETCDDSRSVSEPDFRLVPDHTRKPVFFEQAVKRLAQQYASCTWLEVGVSSSFMNLVKGSLPAGQVRNNLLLAPQLSTSNAASSLAEVTVNLWKAGYPAQYWLFHRSCKPQYQFLSLPPYQFEKTNLWLDFIDRTATSTAPSIFEETPKHELLTFVKFSDNAKTQAVFRVSPESDRFQYLVNGHVMAGQALMPASLSFELISRAAFFLQGESGVISHVPCVESLHMKSPIGLDTKKGILLTLTRTQDLRPSWSFSISTQAQGASNSERFEHTTGIVYLERRDDIRAAQSFKRFENLIGARRCEEIINDPDAEKMQGNHLYRAFNHIVHYGEQFRGIKSIASVRLEAAGKVVMPVDPEAPADQRLCDTAMTESFMGFAGFLVNYFYNTRLDEVYICSKIERIEVGGSFSPDTKEWIAYSTMTENDDGDAAADAYIFDPVSKKLVFAAFGCQFSKMSQALLARMLKGVNQSSESDFSARKAISQKRIEIPSEYSESNVNVSSSKREELYNVLHNVTDIPLEDIKDESTLDDLGIDSLMATELLNDVRAAFGVTIDLNTLLFFPNMRAAWEHLDSKLGISPVANTPASSEGVFEQHGLAAEEFMEKLPETVEEPPAQLNSSTPSLTDAYQSFQDVKHGFDEHAIKTKAANFWKEIYPDEARLVLAYVVEGFAALGCDMNTIQPGGAIPEIQILPRHDRLVRQLYNILEDGHLISQSGAGYIRTEVKVDSTPAAAIYPNLLSAYPQHANLHKLVQDVGSQLAACLTGEKDVLQLTFGDKTNKANLDDVYENWPLLRTPTLLLGDFLLKAFSQSSGNGKFKILEVGAGTGGTTKYMVDHLRKNGIEFEYTFTDLSARLVADAKKRFKGIEGMSFKTLDLEKEPVGEMVGGYHIIIATNCVHATRRLDQTLGNIRKMLRDDGALILVEVTKNIYCLDIAWGLFEGWWLFEDDRKHALVDERHWEGIMKSVGFGCVSWSDGDSPESQTVRLIAGFPAARPEDPALVKGVESKMQFGMETVVYKQLGNLAIYADVYYPLNPSSAKMPIALMIHGGSHMIFSRKDVRPAQTRLLLAHGFLPVSIDHRLCPEVGLASGPMVDVCDALEWARYELPHLKLQVPGLQIDGRKVVAIGWSSGGQLAMSLGWTAPQRGLKTPEAILAFYSPTDYESDWWTKPIQPHGAQDRGEEYDLLEGVRDEPITSYDEVGAWEPFDNPRVQTDPRFRLILHINWKAQTLPVIIGGLPSKRSLSSSGRSIKEIMNQPQPAREKLQECSPRAQIRKGAYRTPTFFIHGTDDELIPWQMTEGTFKALRDSGVVTGVEFVSRAGHICDLSSEPTSEGWKATVKGYEFLFGFV</sequence>
<keyword evidence="3" id="KW-0597">Phosphoprotein</keyword>
<dbReference type="OrthoDB" id="429813at2759"/>
<accession>A0A2J6PK88</accession>
<dbReference type="InterPro" id="IPR049551">
    <property type="entry name" value="PKS_DH_C"/>
</dbReference>
<dbReference type="PROSITE" id="PS50075">
    <property type="entry name" value="CARRIER"/>
    <property type="match status" value="1"/>
</dbReference>
<proteinExistence type="predicted"/>
<evidence type="ECO:0000259" key="7">
    <source>
        <dbReference type="PROSITE" id="PS50075"/>
    </source>
</evidence>
<dbReference type="InterPro" id="IPR013217">
    <property type="entry name" value="Methyltransf_12"/>
</dbReference>
<evidence type="ECO:0000256" key="4">
    <source>
        <dbReference type="ARBA" id="ARBA00022679"/>
    </source>
</evidence>
<dbReference type="PROSITE" id="PS00012">
    <property type="entry name" value="PHOSPHOPANTETHEINE"/>
    <property type="match status" value="1"/>
</dbReference>
<feature type="domain" description="Carrier" evidence="7">
    <location>
        <begin position="1394"/>
        <end position="1468"/>
    </location>
</feature>
<keyword evidence="4" id="KW-0808">Transferase</keyword>
<dbReference type="SUPFAM" id="SSF47336">
    <property type="entry name" value="ACP-like"/>
    <property type="match status" value="1"/>
</dbReference>
<dbReference type="CDD" id="cd00833">
    <property type="entry name" value="PKS"/>
    <property type="match status" value="1"/>
</dbReference>
<reference evidence="10 11" key="1">
    <citation type="submission" date="2016-05" db="EMBL/GenBank/DDBJ databases">
        <title>A degradative enzymes factory behind the ericoid mycorrhizal symbiosis.</title>
        <authorList>
            <consortium name="DOE Joint Genome Institute"/>
            <person name="Martino E."/>
            <person name="Morin E."/>
            <person name="Grelet G."/>
            <person name="Kuo A."/>
            <person name="Kohler A."/>
            <person name="Daghino S."/>
            <person name="Barry K."/>
            <person name="Choi C."/>
            <person name="Cichocki N."/>
            <person name="Clum A."/>
            <person name="Copeland A."/>
            <person name="Hainaut M."/>
            <person name="Haridas S."/>
            <person name="Labutti K."/>
            <person name="Lindquist E."/>
            <person name="Lipzen A."/>
            <person name="Khouja H.-R."/>
            <person name="Murat C."/>
            <person name="Ohm R."/>
            <person name="Olson A."/>
            <person name="Spatafora J."/>
            <person name="Veneault-Fourrey C."/>
            <person name="Henrissat B."/>
            <person name="Grigoriev I."/>
            <person name="Martin F."/>
            <person name="Perotto S."/>
        </authorList>
    </citation>
    <scope>NUCLEOTIDE SEQUENCE [LARGE SCALE GENOMIC DNA]</scope>
    <source>
        <strain evidence="10 11">UAMH 7357</strain>
    </source>
</reference>
<dbReference type="CDD" id="cd02440">
    <property type="entry name" value="AdoMet_MTases"/>
    <property type="match status" value="1"/>
</dbReference>
<dbReference type="InterPro" id="IPR014031">
    <property type="entry name" value="Ketoacyl_synth_C"/>
</dbReference>
<dbReference type="SMART" id="SM00823">
    <property type="entry name" value="PKS_PP"/>
    <property type="match status" value="1"/>
</dbReference>
<dbReference type="Gene3D" id="1.10.1200.10">
    <property type="entry name" value="ACP-like"/>
    <property type="match status" value="1"/>
</dbReference>
<dbReference type="GO" id="GO:0004312">
    <property type="term" value="F:fatty acid synthase activity"/>
    <property type="evidence" value="ECO:0007669"/>
    <property type="project" value="TreeGrafter"/>
</dbReference>
<dbReference type="InterPro" id="IPR029063">
    <property type="entry name" value="SAM-dependent_MTases_sf"/>
</dbReference>
<gene>
    <name evidence="10" type="ORF">NA56DRAFT_583790</name>
</gene>
<comment type="caution">
    <text evidence="6">Lacks conserved residue(s) required for the propagation of feature annotation.</text>
</comment>
<evidence type="ECO:0000313" key="10">
    <source>
        <dbReference type="EMBL" id="PMD14399.1"/>
    </source>
</evidence>
<dbReference type="InterPro" id="IPR016039">
    <property type="entry name" value="Thiolase-like"/>
</dbReference>
<feature type="region of interest" description="N-terminal hotdog fold" evidence="6">
    <location>
        <begin position="1044"/>
        <end position="1177"/>
    </location>
</feature>
<evidence type="ECO:0000256" key="5">
    <source>
        <dbReference type="ARBA" id="ARBA00023268"/>
    </source>
</evidence>
<organism evidence="10 11">
    <name type="scientific">Hyaloscypha hepaticicola</name>
    <dbReference type="NCBI Taxonomy" id="2082293"/>
    <lineage>
        <taxon>Eukaryota</taxon>
        <taxon>Fungi</taxon>
        <taxon>Dikarya</taxon>
        <taxon>Ascomycota</taxon>
        <taxon>Pezizomycotina</taxon>
        <taxon>Leotiomycetes</taxon>
        <taxon>Helotiales</taxon>
        <taxon>Hyaloscyphaceae</taxon>
        <taxon>Hyaloscypha</taxon>
    </lineage>
</organism>
<dbReference type="GO" id="GO:0031177">
    <property type="term" value="F:phosphopantetheine binding"/>
    <property type="evidence" value="ECO:0007669"/>
    <property type="project" value="InterPro"/>
</dbReference>
<dbReference type="Gene3D" id="3.10.129.110">
    <property type="entry name" value="Polyketide synthase dehydratase"/>
    <property type="match status" value="1"/>
</dbReference>
<evidence type="ECO:0000256" key="3">
    <source>
        <dbReference type="ARBA" id="ARBA00022553"/>
    </source>
</evidence>
<dbReference type="PANTHER" id="PTHR43775:SF21">
    <property type="entry name" value="NON-REDUCING POLYKETIDE SYNTHASE AUSA-RELATED"/>
    <property type="match status" value="1"/>
</dbReference>
<dbReference type="InterPro" id="IPR049492">
    <property type="entry name" value="BD-FAE-like_dom"/>
</dbReference>
<feature type="domain" description="Ketosynthase family 3 (KS3)" evidence="8">
    <location>
        <begin position="142"/>
        <end position="557"/>
    </location>
</feature>
<dbReference type="Gene3D" id="3.30.70.3290">
    <property type="match status" value="1"/>
</dbReference>
<feature type="region of interest" description="C-terminal hotdog fold" evidence="6">
    <location>
        <begin position="1205"/>
        <end position="1354"/>
    </location>
</feature>
<dbReference type="SMART" id="SM00827">
    <property type="entry name" value="PKS_AT"/>
    <property type="match status" value="1"/>
</dbReference>
<name>A0A2J6PK88_9HELO</name>
<dbReference type="GO" id="GO:0044550">
    <property type="term" value="P:secondary metabolite biosynthetic process"/>
    <property type="evidence" value="ECO:0007669"/>
    <property type="project" value="TreeGrafter"/>
</dbReference>
<dbReference type="Gene3D" id="3.40.47.10">
    <property type="match status" value="1"/>
</dbReference>
<evidence type="ECO:0000256" key="2">
    <source>
        <dbReference type="ARBA" id="ARBA00022450"/>
    </source>
</evidence>
<dbReference type="Pfam" id="PF00550">
    <property type="entry name" value="PP-binding"/>
    <property type="match status" value="1"/>
</dbReference>
<dbReference type="SUPFAM" id="SSF53474">
    <property type="entry name" value="alpha/beta-Hydrolases"/>
    <property type="match status" value="1"/>
</dbReference>
<evidence type="ECO:0000259" key="8">
    <source>
        <dbReference type="PROSITE" id="PS52004"/>
    </source>
</evidence>
<keyword evidence="11" id="KW-1185">Reference proteome</keyword>
<dbReference type="PANTHER" id="PTHR43775">
    <property type="entry name" value="FATTY ACID SYNTHASE"/>
    <property type="match status" value="1"/>
</dbReference>
<dbReference type="InterPro" id="IPR036736">
    <property type="entry name" value="ACP-like_sf"/>
</dbReference>
<dbReference type="InterPro" id="IPR020841">
    <property type="entry name" value="PKS_Beta-ketoAc_synthase_dom"/>
</dbReference>
<keyword evidence="2" id="KW-0596">Phosphopantetheine</keyword>
<evidence type="ECO:0000256" key="1">
    <source>
        <dbReference type="ARBA" id="ARBA00004721"/>
    </source>
</evidence>